<sequence>MKKREMLERLSQDDHGVLKTSDAVNLGISKPYFLEFIKKEYEKMAHGIYLAPDAWEDGMYILQSRCQQAVFSHEAALYLLDLAEREPLRYTVTVKKGYRTTNITAQGVNVYTVRVYNAERTICDILQSRSQVEIQDRQAALKGYVRRKDRNIPLLMEYAKEFKVDKTLRTYLEVLL</sequence>
<dbReference type="Proteomes" id="UP000515789">
    <property type="component" value="Chromosome"/>
</dbReference>
<evidence type="ECO:0000313" key="2">
    <source>
        <dbReference type="Proteomes" id="UP000515789"/>
    </source>
</evidence>
<evidence type="ECO:0000313" key="1">
    <source>
        <dbReference type="EMBL" id="QMW80092.1"/>
    </source>
</evidence>
<dbReference type="AlphaFoldDB" id="A0A7G5MZP9"/>
<organism evidence="1 2">
    <name type="scientific">Blautia producta</name>
    <dbReference type="NCBI Taxonomy" id="33035"/>
    <lineage>
        <taxon>Bacteria</taxon>
        <taxon>Bacillati</taxon>
        <taxon>Bacillota</taxon>
        <taxon>Clostridia</taxon>
        <taxon>Lachnospirales</taxon>
        <taxon>Lachnospiraceae</taxon>
        <taxon>Blautia</taxon>
    </lineage>
</organism>
<dbReference type="EMBL" id="CP039126">
    <property type="protein sequence ID" value="QMW80092.1"/>
    <property type="molecule type" value="Genomic_DNA"/>
</dbReference>
<dbReference type="GeneID" id="75054491"/>
<proteinExistence type="predicted"/>
<name>A0A7G5MZP9_9FIRM</name>
<protein>
    <submittedName>
        <fullName evidence="1">Abortive phage infection protein</fullName>
    </submittedName>
</protein>
<gene>
    <name evidence="1" type="ORF">E5259_22280</name>
</gene>
<reference evidence="1 2" key="1">
    <citation type="submission" date="2019-04" db="EMBL/GenBank/DDBJ databases">
        <authorList>
            <person name="Schori C."/>
            <person name="Ahrens C."/>
        </authorList>
    </citation>
    <scope>NUCLEOTIDE SEQUENCE [LARGE SCALE GENOMIC DNA]</scope>
    <source>
        <strain evidence="1 2">DSM 2950</strain>
    </source>
</reference>
<dbReference type="RefSeq" id="WP_018594241.1">
    <property type="nucleotide sequence ID" value="NZ_AP031416.1"/>
</dbReference>
<accession>A0A7G5MZP9</accession>